<dbReference type="AlphaFoldDB" id="A0A8D8TGK4"/>
<name>A0A8D8TGK4_9HEMI</name>
<organism evidence="1">
    <name type="scientific">Cacopsylla melanoneura</name>
    <dbReference type="NCBI Taxonomy" id="428564"/>
    <lineage>
        <taxon>Eukaryota</taxon>
        <taxon>Metazoa</taxon>
        <taxon>Ecdysozoa</taxon>
        <taxon>Arthropoda</taxon>
        <taxon>Hexapoda</taxon>
        <taxon>Insecta</taxon>
        <taxon>Pterygota</taxon>
        <taxon>Neoptera</taxon>
        <taxon>Paraneoptera</taxon>
        <taxon>Hemiptera</taxon>
        <taxon>Sternorrhyncha</taxon>
        <taxon>Psylloidea</taxon>
        <taxon>Psyllidae</taxon>
        <taxon>Psyllinae</taxon>
        <taxon>Cacopsylla</taxon>
    </lineage>
</organism>
<reference evidence="1" key="1">
    <citation type="submission" date="2021-05" db="EMBL/GenBank/DDBJ databases">
        <authorList>
            <person name="Alioto T."/>
            <person name="Alioto T."/>
            <person name="Gomez Garrido J."/>
        </authorList>
    </citation>
    <scope>NUCLEOTIDE SEQUENCE</scope>
</reference>
<accession>A0A8D8TGK4</accession>
<sequence length="101" mass="11777">MPQPHQSHRFSFHPISHRSHHSLHLLTRSHQPLHLLTRSHQSLHFLTTRYISPLITHSPPDLSTHSLHSLHLTHILPLIIILLPIPQSLHNRSSYPVHIIF</sequence>
<proteinExistence type="predicted"/>
<dbReference type="EMBL" id="HBUF01272957">
    <property type="protein sequence ID" value="CAG6685702.1"/>
    <property type="molecule type" value="Transcribed_RNA"/>
</dbReference>
<evidence type="ECO:0000313" key="1">
    <source>
        <dbReference type="EMBL" id="CAG6685702.1"/>
    </source>
</evidence>
<protein>
    <submittedName>
        <fullName evidence="1">Uncharacterized protein</fullName>
    </submittedName>
</protein>